<dbReference type="InterPro" id="IPR039261">
    <property type="entry name" value="FNR_nucleotide-bd"/>
</dbReference>
<dbReference type="GO" id="GO:0016491">
    <property type="term" value="F:oxidoreductase activity"/>
    <property type="evidence" value="ECO:0007669"/>
    <property type="project" value="InterPro"/>
</dbReference>
<keyword evidence="4" id="KW-0028">Amino-acid biosynthesis</keyword>
<dbReference type="InterPro" id="IPR017927">
    <property type="entry name" value="FAD-bd_FR_type"/>
</dbReference>
<evidence type="ECO:0000256" key="1">
    <source>
        <dbReference type="ARBA" id="ARBA00001917"/>
    </source>
</evidence>
<reference evidence="7 8" key="1">
    <citation type="journal article" date="2015" name="Microbes Environ.">
        <title>Distribution and evolution of nitrogen fixation genes in the phylum bacteroidetes.</title>
        <authorList>
            <person name="Inoue J."/>
            <person name="Oshima K."/>
            <person name="Suda W."/>
            <person name="Sakamoto M."/>
            <person name="Iino T."/>
            <person name="Noda S."/>
            <person name="Hongoh Y."/>
            <person name="Hattori M."/>
            <person name="Ohkuma M."/>
        </authorList>
    </citation>
    <scope>NUCLEOTIDE SEQUENCE [LARGE SCALE GENOMIC DNA]</scope>
    <source>
        <strain evidence="7">JCM 15548</strain>
    </source>
</reference>
<evidence type="ECO:0000313" key="7">
    <source>
        <dbReference type="EMBL" id="GAO30733.1"/>
    </source>
</evidence>
<dbReference type="GO" id="GO:0010181">
    <property type="term" value="F:FMN binding"/>
    <property type="evidence" value="ECO:0007669"/>
    <property type="project" value="InterPro"/>
</dbReference>
<evidence type="ECO:0000256" key="4">
    <source>
        <dbReference type="ARBA" id="ARBA00023192"/>
    </source>
</evidence>
<keyword evidence="2" id="KW-0285">Flavoprotein</keyword>
<dbReference type="InterPro" id="IPR017938">
    <property type="entry name" value="Riboflavin_synthase-like_b-brl"/>
</dbReference>
<evidence type="ECO:0000256" key="2">
    <source>
        <dbReference type="ARBA" id="ARBA00022630"/>
    </source>
</evidence>
<evidence type="ECO:0000259" key="6">
    <source>
        <dbReference type="PROSITE" id="PS51384"/>
    </source>
</evidence>
<dbReference type="InterPro" id="IPR001709">
    <property type="entry name" value="Flavoprot_Pyr_Nucl_cyt_Rdtase"/>
</dbReference>
<protein>
    <submittedName>
        <fullName evidence="7">Sulfite reductase [NADPH] flavoprotein alpha-component</fullName>
    </submittedName>
</protein>
<dbReference type="OrthoDB" id="9789468at2"/>
<dbReference type="Gene3D" id="3.40.50.360">
    <property type="match status" value="1"/>
</dbReference>
<evidence type="ECO:0000256" key="3">
    <source>
        <dbReference type="ARBA" id="ARBA00022643"/>
    </source>
</evidence>
<dbReference type="STRING" id="1236989.JCM15548_13039"/>
<dbReference type="PRINTS" id="PR00369">
    <property type="entry name" value="FLAVODOXIN"/>
</dbReference>
<organism evidence="7 8">
    <name type="scientific">Geofilum rubicundum JCM 15548</name>
    <dbReference type="NCBI Taxonomy" id="1236989"/>
    <lineage>
        <taxon>Bacteria</taxon>
        <taxon>Pseudomonadati</taxon>
        <taxon>Bacteroidota</taxon>
        <taxon>Bacteroidia</taxon>
        <taxon>Marinilabiliales</taxon>
        <taxon>Marinilabiliaceae</taxon>
        <taxon>Geofilum</taxon>
    </lineage>
</organism>
<dbReference type="SUPFAM" id="SSF63380">
    <property type="entry name" value="Riboflavin synthase domain-like"/>
    <property type="match status" value="1"/>
</dbReference>
<dbReference type="PANTHER" id="PTHR19384">
    <property type="entry name" value="NITRIC OXIDE SYNTHASE-RELATED"/>
    <property type="match status" value="1"/>
</dbReference>
<dbReference type="Gene3D" id="3.40.50.80">
    <property type="entry name" value="Nucleotide-binding domain of ferredoxin-NADP reductase (FNR) module"/>
    <property type="match status" value="1"/>
</dbReference>
<name>A0A0E9LZJ9_9BACT</name>
<dbReference type="GO" id="GO:0050660">
    <property type="term" value="F:flavin adenine dinucleotide binding"/>
    <property type="evidence" value="ECO:0007669"/>
    <property type="project" value="TreeGrafter"/>
</dbReference>
<dbReference type="Pfam" id="PF00258">
    <property type="entry name" value="Flavodoxin_1"/>
    <property type="match status" value="1"/>
</dbReference>
<dbReference type="SUPFAM" id="SSF52343">
    <property type="entry name" value="Ferredoxin reductase-like, C-terminal NADP-linked domain"/>
    <property type="match status" value="1"/>
</dbReference>
<dbReference type="Gene3D" id="2.40.30.10">
    <property type="entry name" value="Translation factors"/>
    <property type="match status" value="1"/>
</dbReference>
<dbReference type="RefSeq" id="WP_062126001.1">
    <property type="nucleotide sequence ID" value="NZ_BAZW01000029.1"/>
</dbReference>
<dbReference type="PRINTS" id="PR00371">
    <property type="entry name" value="FPNCR"/>
</dbReference>
<dbReference type="SUPFAM" id="SSF52218">
    <property type="entry name" value="Flavoproteins"/>
    <property type="match status" value="1"/>
</dbReference>
<keyword evidence="3" id="KW-0288">FMN</keyword>
<comment type="caution">
    <text evidence="7">The sequence shown here is derived from an EMBL/GenBank/DDBJ whole genome shotgun (WGS) entry which is preliminary data.</text>
</comment>
<dbReference type="GO" id="GO:0005829">
    <property type="term" value="C:cytosol"/>
    <property type="evidence" value="ECO:0007669"/>
    <property type="project" value="TreeGrafter"/>
</dbReference>
<keyword evidence="4" id="KW-0198">Cysteine biosynthesis</keyword>
<dbReference type="InterPro" id="IPR029039">
    <property type="entry name" value="Flavoprotein-like_sf"/>
</dbReference>
<gene>
    <name evidence="7" type="ORF">JCM15548_13039</name>
</gene>
<dbReference type="InterPro" id="IPR001094">
    <property type="entry name" value="Flavdoxin-like"/>
</dbReference>
<dbReference type="InterPro" id="IPR008254">
    <property type="entry name" value="Flavodoxin/NO_synth"/>
</dbReference>
<feature type="domain" description="Flavodoxin-like" evidence="5">
    <location>
        <begin position="14"/>
        <end position="150"/>
    </location>
</feature>
<evidence type="ECO:0000313" key="8">
    <source>
        <dbReference type="Proteomes" id="UP000032900"/>
    </source>
</evidence>
<sequence length="422" mass="47488">MFSLYKKRPALAEVTILFGTHSGHSKYVARQLAKLLDLKGVSHRVLNMKRFRAADLVQERCVLMVVSTHGDGEPPAGAMRFVTELSKVPELSGLQYSVCALGDSYYENFCETGRYIDAVMMRLGARALVPRVDCDEEFEMPAARWIKEVAGVLSGSVAEEVSLVSQTRRYKARLTRQFRLNQPDSSKEVFHLEFESDLFPYLPGDSVGFIPSGFPNGRDQQGRTPRYYSIASSPLEVTNGFHLTVKTHEKGLCSPCLNHLLRPGDELEFIHLPSESFRLGHDHPAIILVAAGVGIAPFRAFIRHNAAQLNPVKIWLLYGDRNIETDYLYRDEWKALLEKGSIHRMDVAFSRNDPPQYVQDLLRINRKDVAQWVQSGTAVYVCGSKPMGAAVRGFFDDLSQNLALGDKGVHDRAELAYYEELF</sequence>
<dbReference type="InterPro" id="IPR001433">
    <property type="entry name" value="OxRdtase_FAD/NAD-bd"/>
</dbReference>
<dbReference type="PANTHER" id="PTHR19384:SF128">
    <property type="entry name" value="NADPH OXIDOREDUCTASE A"/>
    <property type="match status" value="1"/>
</dbReference>
<keyword evidence="8" id="KW-1185">Reference proteome</keyword>
<dbReference type="Proteomes" id="UP000032900">
    <property type="component" value="Unassembled WGS sequence"/>
</dbReference>
<dbReference type="Pfam" id="PF00175">
    <property type="entry name" value="NAD_binding_1"/>
    <property type="match status" value="1"/>
</dbReference>
<accession>A0A0E9LZJ9</accession>
<dbReference type="GO" id="GO:0019344">
    <property type="term" value="P:cysteine biosynthetic process"/>
    <property type="evidence" value="ECO:0007669"/>
    <property type="project" value="UniProtKB-KW"/>
</dbReference>
<dbReference type="PROSITE" id="PS51384">
    <property type="entry name" value="FAD_FR"/>
    <property type="match status" value="1"/>
</dbReference>
<proteinExistence type="predicted"/>
<feature type="domain" description="FAD-binding FR-type" evidence="6">
    <location>
        <begin position="167"/>
        <end position="280"/>
    </location>
</feature>
<dbReference type="EMBL" id="BAZW01000029">
    <property type="protein sequence ID" value="GAO30733.1"/>
    <property type="molecule type" value="Genomic_DNA"/>
</dbReference>
<dbReference type="PROSITE" id="PS50902">
    <property type="entry name" value="FLAVODOXIN_LIKE"/>
    <property type="match status" value="1"/>
</dbReference>
<comment type="cofactor">
    <cofactor evidence="1">
        <name>FMN</name>
        <dbReference type="ChEBI" id="CHEBI:58210"/>
    </cofactor>
</comment>
<dbReference type="AlphaFoldDB" id="A0A0E9LZJ9"/>
<evidence type="ECO:0000259" key="5">
    <source>
        <dbReference type="PROSITE" id="PS50902"/>
    </source>
</evidence>